<dbReference type="InterPro" id="IPR027417">
    <property type="entry name" value="P-loop_NTPase"/>
</dbReference>
<evidence type="ECO:0000259" key="9">
    <source>
        <dbReference type="PROSITE" id="PS00300"/>
    </source>
</evidence>
<dbReference type="InterPro" id="IPR036225">
    <property type="entry name" value="SRP/SRP_N"/>
</dbReference>
<keyword evidence="10" id="KW-0132">Cell division</keyword>
<dbReference type="Gene3D" id="3.40.50.300">
    <property type="entry name" value="P-loop containing nucleotide triphosphate hydrolases"/>
    <property type="match status" value="1"/>
</dbReference>
<dbReference type="CDD" id="cd17874">
    <property type="entry name" value="FtsY"/>
    <property type="match status" value="1"/>
</dbReference>
<comment type="caution">
    <text evidence="10">The sequence shown here is derived from an EMBL/GenBank/DDBJ whole genome shotgun (WGS) entry which is preliminary data.</text>
</comment>
<evidence type="ECO:0000313" key="10">
    <source>
        <dbReference type="EMBL" id="KON29473.1"/>
    </source>
</evidence>
<dbReference type="NCBIfam" id="TIGR00064">
    <property type="entry name" value="ftsY"/>
    <property type="match status" value="1"/>
</dbReference>
<comment type="catalytic activity">
    <reaction evidence="8">
        <text>GTP + H2O = GDP + phosphate + H(+)</text>
        <dbReference type="Rhea" id="RHEA:19669"/>
        <dbReference type="ChEBI" id="CHEBI:15377"/>
        <dbReference type="ChEBI" id="CHEBI:15378"/>
        <dbReference type="ChEBI" id="CHEBI:37565"/>
        <dbReference type="ChEBI" id="CHEBI:43474"/>
        <dbReference type="ChEBI" id="CHEBI:58189"/>
        <dbReference type="EC" id="3.6.5.4"/>
    </reaction>
</comment>
<dbReference type="Pfam" id="PF02881">
    <property type="entry name" value="SRP54_N"/>
    <property type="match status" value="1"/>
</dbReference>
<dbReference type="GO" id="GO:0051301">
    <property type="term" value="P:cell division"/>
    <property type="evidence" value="ECO:0007669"/>
    <property type="project" value="UniProtKB-KW"/>
</dbReference>
<comment type="subcellular location">
    <subcellularLocation>
        <location evidence="8">Cell membrane</location>
        <topology evidence="8">Peripheral membrane protein</topology>
        <orientation evidence="8">Cytoplasmic side</orientation>
    </subcellularLocation>
    <subcellularLocation>
        <location evidence="8">Cytoplasm</location>
    </subcellularLocation>
</comment>
<dbReference type="AlphaFoldDB" id="A0A0M0BLR2"/>
<dbReference type="GO" id="GO:0005525">
    <property type="term" value="F:GTP binding"/>
    <property type="evidence" value="ECO:0007669"/>
    <property type="project" value="UniProtKB-UniRule"/>
</dbReference>
<dbReference type="SUPFAM" id="SSF52540">
    <property type="entry name" value="P-loop containing nucleoside triphosphate hydrolases"/>
    <property type="match status" value="1"/>
</dbReference>
<dbReference type="GO" id="GO:0003924">
    <property type="term" value="F:GTPase activity"/>
    <property type="evidence" value="ECO:0007669"/>
    <property type="project" value="UniProtKB-UniRule"/>
</dbReference>
<name>A0A0M0BLR2_9ARCH</name>
<proteinExistence type="inferred from homology"/>
<organism evidence="10 11">
    <name type="scientific">miscellaneous Crenarchaeota group-15 archaeon DG-45</name>
    <dbReference type="NCBI Taxonomy" id="1685127"/>
    <lineage>
        <taxon>Archaea</taxon>
        <taxon>Candidatus Bathyarchaeota</taxon>
        <taxon>MCG-15</taxon>
    </lineage>
</organism>
<evidence type="ECO:0000256" key="5">
    <source>
        <dbReference type="ARBA" id="ARBA00023134"/>
    </source>
</evidence>
<dbReference type="SMART" id="SM00382">
    <property type="entry name" value="AAA"/>
    <property type="match status" value="1"/>
</dbReference>
<accession>A0A0M0BLR2</accession>
<keyword evidence="7 8" id="KW-0675">Receptor</keyword>
<dbReference type="SUPFAM" id="SSF47364">
    <property type="entry name" value="Domain of the SRP/SRP receptor G-proteins"/>
    <property type="match status" value="1"/>
</dbReference>
<dbReference type="SMART" id="SM00963">
    <property type="entry name" value="SRP54_N"/>
    <property type="match status" value="1"/>
</dbReference>
<evidence type="ECO:0000256" key="8">
    <source>
        <dbReference type="HAMAP-Rule" id="MF_00920"/>
    </source>
</evidence>
<gene>
    <name evidence="8" type="primary">ftsY</name>
    <name evidence="10" type="ORF">AC482_06390</name>
</gene>
<keyword evidence="6 8" id="KW-0472">Membrane</keyword>
<dbReference type="PROSITE" id="PS00300">
    <property type="entry name" value="SRP54"/>
    <property type="match status" value="1"/>
</dbReference>
<evidence type="ECO:0000256" key="4">
    <source>
        <dbReference type="ARBA" id="ARBA00022801"/>
    </source>
</evidence>
<protein>
    <recommendedName>
        <fullName evidence="8">Signal recognition particle receptor FtsY</fullName>
        <shortName evidence="8">SRP receptor</shortName>
        <ecNumber evidence="8">3.6.5.4</ecNumber>
    </recommendedName>
</protein>
<dbReference type="InterPro" id="IPR004390">
    <property type="entry name" value="SR_rcpt_FtsY"/>
</dbReference>
<evidence type="ECO:0000256" key="6">
    <source>
        <dbReference type="ARBA" id="ARBA00023136"/>
    </source>
</evidence>
<dbReference type="EC" id="3.6.5.4" evidence="8"/>
<dbReference type="HAMAP" id="MF_00920">
    <property type="entry name" value="FtsY"/>
    <property type="match status" value="1"/>
</dbReference>
<comment type="subunit">
    <text evidence="8">Part of the signal recognition particle protein translocation system, which is composed of SRP and FtsY.</text>
</comment>
<dbReference type="Pfam" id="PF00448">
    <property type="entry name" value="SRP54"/>
    <property type="match status" value="1"/>
</dbReference>
<feature type="domain" description="SRP54-type proteins GTP-binding" evidence="9">
    <location>
        <begin position="274"/>
        <end position="287"/>
    </location>
</feature>
<dbReference type="FunFam" id="3.40.50.300:FF:000053">
    <property type="entry name" value="Signal recognition particle receptor FtsY"/>
    <property type="match status" value="1"/>
</dbReference>
<sequence length="303" mass="32948">MFEKLKHGLNGVVERISKSELTEKDLDPILHELQLQLIANDVAVEVAEKICTELRDRLIGETVSRFGDKASPVKGVLRASIESVMATQTEVDFLKQAAESKVEGKPLVILFVGINGTGKTTTIAKVAKLLLGRGFRVVFASGDTYRAGAIEQLEEHARRLGVRVIKHKYGADPAAVSFDAVRHAEARGIDAVLIDTAGRMQTNRNLMDELRKIKKVVQPDLTVMVVDALTGNDATEQAETFNNQVGFDTAILTKVDADAKGGSSLSVSYLTGKPIAYIGTGQGYDDLQRVDAEWFAEKILPAE</sequence>
<keyword evidence="2 8" id="KW-0963">Cytoplasm</keyword>
<dbReference type="InterPro" id="IPR013822">
    <property type="entry name" value="Signal_recog_particl_SRP54_hlx"/>
</dbReference>
<evidence type="ECO:0000313" key="11">
    <source>
        <dbReference type="Proteomes" id="UP000037210"/>
    </source>
</evidence>
<dbReference type="InterPro" id="IPR003593">
    <property type="entry name" value="AAA+_ATPase"/>
</dbReference>
<keyword evidence="3 8" id="KW-0547">Nucleotide-binding</keyword>
<dbReference type="GO" id="GO:0005886">
    <property type="term" value="C:plasma membrane"/>
    <property type="evidence" value="ECO:0007669"/>
    <property type="project" value="UniProtKB-SubCell"/>
</dbReference>
<keyword evidence="5 8" id="KW-0342">GTP-binding</keyword>
<dbReference type="EMBL" id="LFWZ01000063">
    <property type="protein sequence ID" value="KON29473.1"/>
    <property type="molecule type" value="Genomic_DNA"/>
</dbReference>
<comment type="function">
    <text evidence="8">Involved in targeting and insertion of nascent membrane proteins into the cytoplasmic membrane. Acts as a receptor for the complex formed by the signal recognition particle (SRP) and the ribosome-nascent chain (RNC).</text>
</comment>
<evidence type="ECO:0000256" key="3">
    <source>
        <dbReference type="ARBA" id="ARBA00022741"/>
    </source>
</evidence>
<keyword evidence="4 8" id="KW-0378">Hydrolase</keyword>
<dbReference type="PANTHER" id="PTHR43134:SF1">
    <property type="entry name" value="SIGNAL RECOGNITION PARTICLE RECEPTOR SUBUNIT ALPHA"/>
    <property type="match status" value="1"/>
</dbReference>
<evidence type="ECO:0000256" key="2">
    <source>
        <dbReference type="ARBA" id="ARBA00022490"/>
    </source>
</evidence>
<dbReference type="Proteomes" id="UP000037210">
    <property type="component" value="Unassembled WGS sequence"/>
</dbReference>
<dbReference type="GO" id="GO:0005737">
    <property type="term" value="C:cytoplasm"/>
    <property type="evidence" value="ECO:0007669"/>
    <property type="project" value="UniProtKB-SubCell"/>
</dbReference>
<evidence type="ECO:0000256" key="1">
    <source>
        <dbReference type="ARBA" id="ARBA00022475"/>
    </source>
</evidence>
<keyword evidence="10" id="KW-0131">Cell cycle</keyword>
<feature type="binding site" evidence="8">
    <location>
        <begin position="113"/>
        <end position="120"/>
    </location>
    <ligand>
        <name>GTP</name>
        <dbReference type="ChEBI" id="CHEBI:37565"/>
    </ligand>
</feature>
<comment type="similarity">
    <text evidence="8">Belongs to the GTP-binding SRP family. FtsY subfamily.</text>
</comment>
<feature type="binding site" evidence="8">
    <location>
        <begin position="195"/>
        <end position="199"/>
    </location>
    <ligand>
        <name>GTP</name>
        <dbReference type="ChEBI" id="CHEBI:37565"/>
    </ligand>
</feature>
<keyword evidence="1 8" id="KW-1003">Cell membrane</keyword>
<dbReference type="GO" id="GO:0005047">
    <property type="term" value="F:signal recognition particle binding"/>
    <property type="evidence" value="ECO:0007669"/>
    <property type="project" value="TreeGrafter"/>
</dbReference>
<dbReference type="InterPro" id="IPR042101">
    <property type="entry name" value="SRP54_N_sf"/>
</dbReference>
<feature type="binding site" evidence="8">
    <location>
        <begin position="253"/>
        <end position="256"/>
    </location>
    <ligand>
        <name>GTP</name>
        <dbReference type="ChEBI" id="CHEBI:37565"/>
    </ligand>
</feature>
<reference evidence="10 11" key="1">
    <citation type="submission" date="2015-06" db="EMBL/GenBank/DDBJ databases">
        <title>New insights into the roles of widespread benthic archaea in carbon and nitrogen cycling.</title>
        <authorList>
            <person name="Lazar C.S."/>
            <person name="Baker B.J."/>
            <person name="Seitz K.W."/>
            <person name="Hyde A.S."/>
            <person name="Dick G.J."/>
            <person name="Hinrichs K.-U."/>
            <person name="Teske A.P."/>
        </authorList>
    </citation>
    <scope>NUCLEOTIDE SEQUENCE [LARGE SCALE GENOMIC DNA]</scope>
    <source>
        <strain evidence="10">DG-45</strain>
    </source>
</reference>
<dbReference type="PANTHER" id="PTHR43134">
    <property type="entry name" value="SIGNAL RECOGNITION PARTICLE RECEPTOR SUBUNIT ALPHA"/>
    <property type="match status" value="1"/>
</dbReference>
<evidence type="ECO:0000256" key="7">
    <source>
        <dbReference type="ARBA" id="ARBA00023170"/>
    </source>
</evidence>
<dbReference type="SMART" id="SM00962">
    <property type="entry name" value="SRP54"/>
    <property type="match status" value="1"/>
</dbReference>
<dbReference type="InterPro" id="IPR000897">
    <property type="entry name" value="SRP54_GTPase_dom"/>
</dbReference>
<dbReference type="Gene3D" id="1.20.120.140">
    <property type="entry name" value="Signal recognition particle SRP54, nucleotide-binding domain"/>
    <property type="match status" value="1"/>
</dbReference>
<dbReference type="PATRIC" id="fig|1685127.3.peg.7"/>
<dbReference type="GO" id="GO:0006614">
    <property type="term" value="P:SRP-dependent cotranslational protein targeting to membrane"/>
    <property type="evidence" value="ECO:0007669"/>
    <property type="project" value="InterPro"/>
</dbReference>